<evidence type="ECO:0000313" key="2">
    <source>
        <dbReference type="EMBL" id="SKA36239.1"/>
    </source>
</evidence>
<protein>
    <submittedName>
        <fullName evidence="2">Putative ABC transport system permease protein</fullName>
    </submittedName>
</protein>
<keyword evidence="1" id="KW-0472">Membrane</keyword>
<name>A0A1T4T7B9_9ACTN</name>
<dbReference type="Proteomes" id="UP000190637">
    <property type="component" value="Unassembled WGS sequence"/>
</dbReference>
<keyword evidence="1" id="KW-0812">Transmembrane</keyword>
<feature type="transmembrane region" description="Helical" evidence="1">
    <location>
        <begin position="16"/>
        <end position="36"/>
    </location>
</feature>
<gene>
    <name evidence="2" type="ORF">SAMN02745673_04594</name>
    <name evidence="3" type="ORF">SAMN02745673_04881</name>
</gene>
<keyword evidence="1" id="KW-1133">Transmembrane helix</keyword>
<dbReference type="EMBL" id="FUWS01000015">
    <property type="protein sequence ID" value="SKA36239.1"/>
    <property type="molecule type" value="Genomic_DNA"/>
</dbReference>
<evidence type="ECO:0000256" key="1">
    <source>
        <dbReference type="SAM" id="Phobius"/>
    </source>
</evidence>
<reference evidence="2 4" key="1">
    <citation type="submission" date="2017-02" db="EMBL/GenBank/DDBJ databases">
        <authorList>
            <person name="Peterson S.W."/>
        </authorList>
    </citation>
    <scope>NUCLEOTIDE SEQUENCE [LARGE SCALE GENOMIC DNA]</scope>
    <source>
        <strain evidence="2 4">DSM 45154</strain>
    </source>
</reference>
<sequence length="42" mass="4643">MLRTTLAGLRLHKGRLFTTALAIVLGVMFVTGTLVFTDTLRH</sequence>
<accession>A0A1T4T7B9</accession>
<evidence type="ECO:0000313" key="3">
    <source>
        <dbReference type="EMBL" id="SKA38874.1"/>
    </source>
</evidence>
<dbReference type="EMBL" id="FUWS01000021">
    <property type="protein sequence ID" value="SKA38874.1"/>
    <property type="molecule type" value="Genomic_DNA"/>
</dbReference>
<proteinExistence type="predicted"/>
<keyword evidence="4" id="KW-1185">Reference proteome</keyword>
<feature type="non-terminal residue" evidence="2">
    <location>
        <position position="42"/>
    </location>
</feature>
<evidence type="ECO:0000313" key="4">
    <source>
        <dbReference type="Proteomes" id="UP000190637"/>
    </source>
</evidence>
<organism evidence="2 4">
    <name type="scientific">Marinactinospora thermotolerans DSM 45154</name>
    <dbReference type="NCBI Taxonomy" id="1122192"/>
    <lineage>
        <taxon>Bacteria</taxon>
        <taxon>Bacillati</taxon>
        <taxon>Actinomycetota</taxon>
        <taxon>Actinomycetes</taxon>
        <taxon>Streptosporangiales</taxon>
        <taxon>Nocardiopsidaceae</taxon>
        <taxon>Marinactinospora</taxon>
    </lineage>
</organism>
<dbReference type="AlphaFoldDB" id="A0A1T4T7B9"/>